<name>A0ABX8FA74_9BACI</name>
<gene>
    <name evidence="3" type="ORF">J1899_20465</name>
</gene>
<dbReference type="Proteomes" id="UP000679247">
    <property type="component" value="Chromosome"/>
</dbReference>
<evidence type="ECO:0000259" key="2">
    <source>
        <dbReference type="Pfam" id="PF00535"/>
    </source>
</evidence>
<dbReference type="CDD" id="cd00761">
    <property type="entry name" value="Glyco_tranf_GTA_type"/>
    <property type="match status" value="1"/>
</dbReference>
<feature type="domain" description="Glycosyltransferase 2-like" evidence="2">
    <location>
        <begin position="4"/>
        <end position="110"/>
    </location>
</feature>
<proteinExistence type="inferred from homology"/>
<reference evidence="3 4" key="1">
    <citation type="submission" date="2021-03" db="EMBL/GenBank/DDBJ databases">
        <title>The first data on the complete genome of the tetrodotoxin-producing bacterium.</title>
        <authorList>
            <person name="Melnikova D.I."/>
            <person name="Nijland R."/>
            <person name="Magarlamov T.Y."/>
        </authorList>
    </citation>
    <scope>NUCLEOTIDE SEQUENCE [LARGE SCALE GENOMIC DNA]</scope>
    <source>
        <strain evidence="3 4">1839</strain>
    </source>
</reference>
<dbReference type="Pfam" id="PF00535">
    <property type="entry name" value="Glycos_transf_2"/>
    <property type="match status" value="1"/>
</dbReference>
<evidence type="ECO:0000313" key="3">
    <source>
        <dbReference type="EMBL" id="QVY61293.1"/>
    </source>
</evidence>
<comment type="similarity">
    <text evidence="1">Belongs to the glycosyltransferase 2 family.</text>
</comment>
<protein>
    <submittedName>
        <fullName evidence="3">Glycosyltransferase family 2 protein</fullName>
    </submittedName>
</protein>
<dbReference type="PANTHER" id="PTHR22916:SF3">
    <property type="entry name" value="UDP-GLCNAC:BETAGAL BETA-1,3-N-ACETYLGLUCOSAMINYLTRANSFERASE-LIKE PROTEIN 1"/>
    <property type="match status" value="1"/>
</dbReference>
<keyword evidence="4" id="KW-1185">Reference proteome</keyword>
<dbReference type="EMBL" id="CP071709">
    <property type="protein sequence ID" value="QVY61293.1"/>
    <property type="molecule type" value="Genomic_DNA"/>
</dbReference>
<dbReference type="SUPFAM" id="SSF53448">
    <property type="entry name" value="Nucleotide-diphospho-sugar transferases"/>
    <property type="match status" value="1"/>
</dbReference>
<dbReference type="RefSeq" id="WP_214476371.1">
    <property type="nucleotide sequence ID" value="NZ_CP071709.1"/>
</dbReference>
<sequence>MFFTICIPTYNRAHTIIRALDSLNEQEFKDFEVVIIDDGSTDDTTQVINDYKKTASFEIRYFKKENGGKHTALNVGIKKARGEFFCILDSDDWFKAGALKEMYEECKKIADNDEFSGIMGRSMINGKSLIGNKFPDDPFISSYVDFHFFSGLKYGPFGDCCECNKTNILKQYHFPEPEEAKFVPEAYLFDQVGVKYKLLCTNRVYKNVEYLEEGISNTVDYKTKNIIGFLHHYVSRLDNVFPYVSNLPYKLKVIAWWRYWTAVKMDFNKTGPRVKHIPILGYIVRIGTPILNTLFKFYYKDLARKGR</sequence>
<dbReference type="Gene3D" id="3.90.550.10">
    <property type="entry name" value="Spore Coat Polysaccharide Biosynthesis Protein SpsA, Chain A"/>
    <property type="match status" value="1"/>
</dbReference>
<accession>A0ABX8FA74</accession>
<dbReference type="PANTHER" id="PTHR22916">
    <property type="entry name" value="GLYCOSYLTRANSFERASE"/>
    <property type="match status" value="1"/>
</dbReference>
<dbReference type="InterPro" id="IPR001173">
    <property type="entry name" value="Glyco_trans_2-like"/>
</dbReference>
<dbReference type="InterPro" id="IPR029044">
    <property type="entry name" value="Nucleotide-diphossugar_trans"/>
</dbReference>
<evidence type="ECO:0000313" key="4">
    <source>
        <dbReference type="Proteomes" id="UP000679247"/>
    </source>
</evidence>
<evidence type="ECO:0000256" key="1">
    <source>
        <dbReference type="ARBA" id="ARBA00006739"/>
    </source>
</evidence>
<organism evidence="3 4">
    <name type="scientific">Cytobacillus gottheilii</name>
    <dbReference type="NCBI Taxonomy" id="859144"/>
    <lineage>
        <taxon>Bacteria</taxon>
        <taxon>Bacillati</taxon>
        <taxon>Bacillota</taxon>
        <taxon>Bacilli</taxon>
        <taxon>Bacillales</taxon>
        <taxon>Bacillaceae</taxon>
        <taxon>Cytobacillus</taxon>
    </lineage>
</organism>